<dbReference type="RefSeq" id="WP_143782184.1">
    <property type="nucleotide sequence ID" value="NZ_CP041616.1"/>
</dbReference>
<gene>
    <name evidence="2" type="ORF">FNH13_03505</name>
</gene>
<evidence type="ECO:0000313" key="2">
    <source>
        <dbReference type="EMBL" id="QDO87517.1"/>
    </source>
</evidence>
<keyword evidence="1" id="KW-1133">Transmembrane helix</keyword>
<evidence type="ECO:0000313" key="3">
    <source>
        <dbReference type="Proteomes" id="UP000315395"/>
    </source>
</evidence>
<sequence length="83" mass="8709">MLWHGLSVAIGRGDPTWNDGEGVWLTGFGLLYTALVGFGISQGVRFFSLRGGPGSRLVTAVLWIVPTVALHVLFAASVLGPGD</sequence>
<keyword evidence="1" id="KW-0812">Transmembrane</keyword>
<protein>
    <submittedName>
        <fullName evidence="2">Uncharacterized protein</fullName>
    </submittedName>
</protein>
<organism evidence="2 3">
    <name type="scientific">Ornithinimicrobium ciconiae</name>
    <dbReference type="NCBI Taxonomy" id="2594265"/>
    <lineage>
        <taxon>Bacteria</taxon>
        <taxon>Bacillati</taxon>
        <taxon>Actinomycetota</taxon>
        <taxon>Actinomycetes</taxon>
        <taxon>Micrococcales</taxon>
        <taxon>Ornithinimicrobiaceae</taxon>
        <taxon>Ornithinimicrobium</taxon>
    </lineage>
</organism>
<dbReference type="KEGG" id="orz:FNH13_03505"/>
<keyword evidence="3" id="KW-1185">Reference proteome</keyword>
<accession>A0A516G7K9</accession>
<feature type="transmembrane region" description="Helical" evidence="1">
    <location>
        <begin position="22"/>
        <end position="40"/>
    </location>
</feature>
<proteinExistence type="predicted"/>
<name>A0A516G7K9_9MICO</name>
<dbReference type="AlphaFoldDB" id="A0A516G7K9"/>
<dbReference type="Proteomes" id="UP000315395">
    <property type="component" value="Chromosome"/>
</dbReference>
<feature type="transmembrane region" description="Helical" evidence="1">
    <location>
        <begin position="60"/>
        <end position="80"/>
    </location>
</feature>
<reference evidence="2 3" key="1">
    <citation type="submission" date="2019-07" db="EMBL/GenBank/DDBJ databases">
        <title>complete genome sequencing of Ornithinimicrobium sp. H23M54.</title>
        <authorList>
            <person name="Bae J.-W."/>
            <person name="Lee S.-Y."/>
        </authorList>
    </citation>
    <scope>NUCLEOTIDE SEQUENCE [LARGE SCALE GENOMIC DNA]</scope>
    <source>
        <strain evidence="2 3">H23M54</strain>
    </source>
</reference>
<dbReference type="EMBL" id="CP041616">
    <property type="protein sequence ID" value="QDO87517.1"/>
    <property type="molecule type" value="Genomic_DNA"/>
</dbReference>
<keyword evidence="1" id="KW-0472">Membrane</keyword>
<evidence type="ECO:0000256" key="1">
    <source>
        <dbReference type="SAM" id="Phobius"/>
    </source>
</evidence>